<dbReference type="Gene3D" id="1.20.120.1630">
    <property type="match status" value="1"/>
</dbReference>
<evidence type="ECO:0008006" key="4">
    <source>
        <dbReference type="Google" id="ProtNLM"/>
    </source>
</evidence>
<keyword evidence="1" id="KW-0812">Transmembrane</keyword>
<proteinExistence type="predicted"/>
<evidence type="ECO:0000256" key="1">
    <source>
        <dbReference type="SAM" id="Phobius"/>
    </source>
</evidence>
<comment type="caution">
    <text evidence="2">The sequence shown here is derived from an EMBL/GenBank/DDBJ whole genome shotgun (WGS) entry which is preliminary data.</text>
</comment>
<name>A0A8J6NES1_9BACT</name>
<keyword evidence="1" id="KW-1133">Transmembrane helix</keyword>
<dbReference type="PROSITE" id="PS51257">
    <property type="entry name" value="PROKAR_LIPOPROTEIN"/>
    <property type="match status" value="1"/>
</dbReference>
<dbReference type="Proteomes" id="UP000614424">
    <property type="component" value="Unassembled WGS sequence"/>
</dbReference>
<organism evidence="2 3">
    <name type="scientific">Candidatus Desulfobia pelagia</name>
    <dbReference type="NCBI Taxonomy" id="2841692"/>
    <lineage>
        <taxon>Bacteria</taxon>
        <taxon>Pseudomonadati</taxon>
        <taxon>Thermodesulfobacteriota</taxon>
        <taxon>Desulfobulbia</taxon>
        <taxon>Desulfobulbales</taxon>
        <taxon>Desulfobulbaceae</taxon>
        <taxon>Candidatus Desulfobia</taxon>
    </lineage>
</organism>
<feature type="transmembrane region" description="Helical" evidence="1">
    <location>
        <begin position="98"/>
        <end position="126"/>
    </location>
</feature>
<feature type="transmembrane region" description="Helical" evidence="1">
    <location>
        <begin position="30"/>
        <end position="51"/>
    </location>
</feature>
<reference evidence="2 3" key="1">
    <citation type="submission" date="2020-08" db="EMBL/GenBank/DDBJ databases">
        <title>Bridging the membrane lipid divide: bacteria of the FCB group superphylum have the potential to synthesize archaeal ether lipids.</title>
        <authorList>
            <person name="Villanueva L."/>
            <person name="Von Meijenfeldt F.A.B."/>
            <person name="Westbye A.B."/>
            <person name="Yadav S."/>
            <person name="Hopmans E.C."/>
            <person name="Dutilh B.E."/>
            <person name="Sinninghe Damste J.S."/>
        </authorList>
    </citation>
    <scope>NUCLEOTIDE SEQUENCE [LARGE SCALE GENOMIC DNA]</scope>
    <source>
        <strain evidence="2">NIOZ-UU47</strain>
    </source>
</reference>
<accession>A0A8J6NES1</accession>
<sequence>MYRLFYSLFSLATLAVVVSCQFSQKQVVLFSWSGWWLLPQVVLYVYGLYMFSVGWRRYDLSFFLGIRQADMFFTGKLLPPRIFSQDARGGVRHPWYSGGIALVWAFGVITDVTLASKIVLTCYFVIGSFLEERKLRIEIGEPYEEYCRRVPMLFPWPIKLI</sequence>
<gene>
    <name evidence="2" type="ORF">H8E41_08965</name>
</gene>
<evidence type="ECO:0000313" key="3">
    <source>
        <dbReference type="Proteomes" id="UP000614424"/>
    </source>
</evidence>
<keyword evidence="1" id="KW-0472">Membrane</keyword>
<dbReference type="EMBL" id="JACNJZ010000123">
    <property type="protein sequence ID" value="MBC8318025.1"/>
    <property type="molecule type" value="Genomic_DNA"/>
</dbReference>
<protein>
    <recommendedName>
        <fullName evidence="4">Isoprenylcysteine carboxylmethyltransferase family protein</fullName>
    </recommendedName>
</protein>
<evidence type="ECO:0000313" key="2">
    <source>
        <dbReference type="EMBL" id="MBC8318025.1"/>
    </source>
</evidence>
<dbReference type="AlphaFoldDB" id="A0A8J6NES1"/>